<accession>A0A9P0KF56</accession>
<protein>
    <recommendedName>
        <fullName evidence="5">HTH psq-type domain-containing protein</fullName>
    </recommendedName>
</protein>
<evidence type="ECO:0000313" key="3">
    <source>
        <dbReference type="EMBL" id="CAH1972971.1"/>
    </source>
</evidence>
<comment type="subcellular location">
    <subcellularLocation>
        <location evidence="1">Nucleus</location>
    </subcellularLocation>
</comment>
<name>A0A9P0KF56_ACAOB</name>
<dbReference type="SUPFAM" id="SSF46689">
    <property type="entry name" value="Homeodomain-like"/>
    <property type="match status" value="1"/>
</dbReference>
<keyword evidence="4" id="KW-1185">Reference proteome</keyword>
<sequence length="264" mass="29834">MPRKYQRRLGARPYKDYSNAMAELALRKIAEDDWSIRRAAAEYKIPFGTLRYKYIGVASFDPERVLQEIPSQAIGNDTDGTVNNVLVKYLQQQRLTAVPTRRNIKRIKLSVEPGKSVTACIDGDSSASDVDKPLTDDNSDDNLLEDTNDDVGVETEYFEPEENQIAAGKFVLVKVYGGSRKKAIYRHTAIIQQVRVDEEGKKEINLLGMKSVDKSKKIFAVEDGDEFVTDISEVLAILPNPSIKQSEGIDKFFFERVIDVFEMK</sequence>
<dbReference type="GO" id="GO:0005634">
    <property type="term" value="C:nucleus"/>
    <property type="evidence" value="ECO:0007669"/>
    <property type="project" value="UniProtKB-SubCell"/>
</dbReference>
<evidence type="ECO:0000256" key="1">
    <source>
        <dbReference type="ARBA" id="ARBA00004123"/>
    </source>
</evidence>
<dbReference type="InterPro" id="IPR009057">
    <property type="entry name" value="Homeodomain-like_sf"/>
</dbReference>
<dbReference type="OrthoDB" id="6767476at2759"/>
<reference evidence="3" key="1">
    <citation type="submission" date="2022-03" db="EMBL/GenBank/DDBJ databases">
        <authorList>
            <person name="Sayadi A."/>
        </authorList>
    </citation>
    <scope>NUCLEOTIDE SEQUENCE</scope>
</reference>
<evidence type="ECO:0000256" key="2">
    <source>
        <dbReference type="SAM" id="MobiDB-lite"/>
    </source>
</evidence>
<comment type="caution">
    <text evidence="3">The sequence shown here is derived from an EMBL/GenBank/DDBJ whole genome shotgun (WGS) entry which is preliminary data.</text>
</comment>
<dbReference type="Gene3D" id="1.10.10.60">
    <property type="entry name" value="Homeodomain-like"/>
    <property type="match status" value="1"/>
</dbReference>
<proteinExistence type="predicted"/>
<gene>
    <name evidence="3" type="ORF">ACAOBT_LOCUS10295</name>
</gene>
<feature type="region of interest" description="Disordered" evidence="2">
    <location>
        <begin position="122"/>
        <end position="145"/>
    </location>
</feature>
<evidence type="ECO:0008006" key="5">
    <source>
        <dbReference type="Google" id="ProtNLM"/>
    </source>
</evidence>
<dbReference type="EMBL" id="CAKOFQ010006804">
    <property type="protein sequence ID" value="CAH1972971.1"/>
    <property type="molecule type" value="Genomic_DNA"/>
</dbReference>
<evidence type="ECO:0000313" key="4">
    <source>
        <dbReference type="Proteomes" id="UP001152888"/>
    </source>
</evidence>
<organism evidence="3 4">
    <name type="scientific">Acanthoscelides obtectus</name>
    <name type="common">Bean weevil</name>
    <name type="synonym">Bruchus obtectus</name>
    <dbReference type="NCBI Taxonomy" id="200917"/>
    <lineage>
        <taxon>Eukaryota</taxon>
        <taxon>Metazoa</taxon>
        <taxon>Ecdysozoa</taxon>
        <taxon>Arthropoda</taxon>
        <taxon>Hexapoda</taxon>
        <taxon>Insecta</taxon>
        <taxon>Pterygota</taxon>
        <taxon>Neoptera</taxon>
        <taxon>Endopterygota</taxon>
        <taxon>Coleoptera</taxon>
        <taxon>Polyphaga</taxon>
        <taxon>Cucujiformia</taxon>
        <taxon>Chrysomeloidea</taxon>
        <taxon>Chrysomelidae</taxon>
        <taxon>Bruchinae</taxon>
        <taxon>Bruchini</taxon>
        <taxon>Acanthoscelides</taxon>
    </lineage>
</organism>
<dbReference type="Proteomes" id="UP001152888">
    <property type="component" value="Unassembled WGS sequence"/>
</dbReference>
<dbReference type="AlphaFoldDB" id="A0A9P0KF56"/>